<accession>A0ABW8JJI6</accession>
<sequence>MSHPCLNCGACCAHFRVTLHWSEAAPDLGGVVPMALTEKLDTHRLAMRGTWAQRPRCIALEGTLGESARCGIYAQRPSVCRELKPAWENGKPSAQCDKARAAYGLAMLTAQDWIDVAAASA</sequence>
<evidence type="ECO:0000313" key="2">
    <source>
        <dbReference type="Proteomes" id="UP001620461"/>
    </source>
</evidence>
<dbReference type="EMBL" id="JADIKJ010000008">
    <property type="protein sequence ID" value="MFK2900381.1"/>
    <property type="molecule type" value="Genomic_DNA"/>
</dbReference>
<proteinExistence type="predicted"/>
<dbReference type="RefSeq" id="WP_404546842.1">
    <property type="nucleotide sequence ID" value="NZ_JADIKJ010000008.1"/>
</dbReference>
<dbReference type="Pfam" id="PF03692">
    <property type="entry name" value="CxxCxxCC"/>
    <property type="match status" value="1"/>
</dbReference>
<dbReference type="InterPro" id="IPR005358">
    <property type="entry name" value="Puta_zinc/iron-chelating_dom"/>
</dbReference>
<evidence type="ECO:0000313" key="1">
    <source>
        <dbReference type="EMBL" id="MFK2900381.1"/>
    </source>
</evidence>
<name>A0ABW8JJI6_9GAMM</name>
<comment type="caution">
    <text evidence="1">The sequence shown here is derived from an EMBL/GenBank/DDBJ whole genome shotgun (WGS) entry which is preliminary data.</text>
</comment>
<gene>
    <name evidence="1" type="ORF">ISP15_08540</name>
</gene>
<keyword evidence="2" id="KW-1185">Reference proteome</keyword>
<organism evidence="1 2">
    <name type="scientific">Dyella jejuensis</name>
    <dbReference type="NCBI Taxonomy" id="1432009"/>
    <lineage>
        <taxon>Bacteria</taxon>
        <taxon>Pseudomonadati</taxon>
        <taxon>Pseudomonadota</taxon>
        <taxon>Gammaproteobacteria</taxon>
        <taxon>Lysobacterales</taxon>
        <taxon>Rhodanobacteraceae</taxon>
        <taxon>Dyella</taxon>
    </lineage>
</organism>
<protein>
    <submittedName>
        <fullName evidence="1">YkgJ family cysteine cluster protein</fullName>
    </submittedName>
</protein>
<dbReference type="Proteomes" id="UP001620461">
    <property type="component" value="Unassembled WGS sequence"/>
</dbReference>
<reference evidence="1 2" key="1">
    <citation type="submission" date="2020-10" db="EMBL/GenBank/DDBJ databases">
        <title>Phylogeny of dyella-like bacteria.</title>
        <authorList>
            <person name="Fu J."/>
        </authorList>
    </citation>
    <scope>NUCLEOTIDE SEQUENCE [LARGE SCALE GENOMIC DNA]</scope>
    <source>
        <strain evidence="1 2">JP1</strain>
    </source>
</reference>